<evidence type="ECO:0000313" key="4">
    <source>
        <dbReference type="WBParaSite" id="SSLN_0000629901-mRNA-1"/>
    </source>
</evidence>
<evidence type="ECO:0000313" key="3">
    <source>
        <dbReference type="Proteomes" id="UP000275846"/>
    </source>
</evidence>
<dbReference type="AlphaFoldDB" id="A0A183SPF6"/>
<evidence type="ECO:0000256" key="1">
    <source>
        <dbReference type="SAM" id="MobiDB-lite"/>
    </source>
</evidence>
<dbReference type="WBParaSite" id="SSLN_0000629901-mRNA-1">
    <property type="protein sequence ID" value="SSLN_0000629901-mRNA-1"/>
    <property type="gene ID" value="SSLN_0000629901"/>
</dbReference>
<feature type="region of interest" description="Disordered" evidence="1">
    <location>
        <begin position="1"/>
        <end position="30"/>
    </location>
</feature>
<name>A0A183SPF6_SCHSO</name>
<protein>
    <submittedName>
        <fullName evidence="2 4">Uncharacterized protein</fullName>
    </submittedName>
</protein>
<organism evidence="4">
    <name type="scientific">Schistocephalus solidus</name>
    <name type="common">Tapeworm</name>
    <dbReference type="NCBI Taxonomy" id="70667"/>
    <lineage>
        <taxon>Eukaryota</taxon>
        <taxon>Metazoa</taxon>
        <taxon>Spiralia</taxon>
        <taxon>Lophotrochozoa</taxon>
        <taxon>Platyhelminthes</taxon>
        <taxon>Cestoda</taxon>
        <taxon>Eucestoda</taxon>
        <taxon>Diphyllobothriidea</taxon>
        <taxon>Diphyllobothriidae</taxon>
        <taxon>Schistocephalus</taxon>
    </lineage>
</organism>
<dbReference type="Proteomes" id="UP000275846">
    <property type="component" value="Unassembled WGS sequence"/>
</dbReference>
<proteinExistence type="predicted"/>
<reference evidence="4" key="1">
    <citation type="submission" date="2016-06" db="UniProtKB">
        <authorList>
            <consortium name="WormBaseParasite"/>
        </authorList>
    </citation>
    <scope>IDENTIFICATION</scope>
</reference>
<keyword evidence="3" id="KW-1185">Reference proteome</keyword>
<accession>A0A183SPF6</accession>
<gene>
    <name evidence="2" type="ORF">SSLN_LOCUS6104</name>
</gene>
<evidence type="ECO:0000313" key="2">
    <source>
        <dbReference type="EMBL" id="VDL92489.1"/>
    </source>
</evidence>
<dbReference type="EMBL" id="UYSU01033540">
    <property type="protein sequence ID" value="VDL92489.1"/>
    <property type="molecule type" value="Genomic_DNA"/>
</dbReference>
<reference evidence="2 3" key="2">
    <citation type="submission" date="2018-11" db="EMBL/GenBank/DDBJ databases">
        <authorList>
            <consortium name="Pathogen Informatics"/>
        </authorList>
    </citation>
    <scope>NUCLEOTIDE SEQUENCE [LARGE SCALE GENOMIC DNA]</scope>
    <source>
        <strain evidence="2 3">NST_G2</strain>
    </source>
</reference>
<sequence length="94" mass="10509">MGQKGPAEVPNFPASSYPWREGRRRLTDPPTLTALPVKVLKEGEEEEVEEEEEEEESVNGISFSQILSSSFCCLQFAPQNSAPFEALFMFALLI</sequence>